<proteinExistence type="inferred from homology"/>
<dbReference type="GO" id="GO:0042773">
    <property type="term" value="P:ATP synthesis coupled electron transport"/>
    <property type="evidence" value="ECO:0007669"/>
    <property type="project" value="TreeGrafter"/>
</dbReference>
<keyword evidence="14" id="KW-0449">Lipoprotein</keyword>
<feature type="transmembrane region" description="Helical" evidence="17">
    <location>
        <begin position="12"/>
        <end position="30"/>
    </location>
</feature>
<feature type="transmembrane region" description="Helical" evidence="17">
    <location>
        <begin position="91"/>
        <end position="113"/>
    </location>
</feature>
<comment type="function">
    <text evidence="15">Cytochrome bo(3) ubiquinol terminal oxidase is the component of the aerobic respiratory chain of E.coli that predominates when cells are grown at high aeration. Has proton pump activity across the membrane in addition to electron transfer, pumping 2 protons/electron.</text>
</comment>
<dbReference type="STRING" id="1921549.GCA_900128825_00304"/>
<keyword evidence="9 16" id="KW-0249">Electron transport</keyword>
<dbReference type="SUPFAM" id="SSF49503">
    <property type="entry name" value="Cupredoxins"/>
    <property type="match status" value="1"/>
</dbReference>
<name>A0A3B1E2S7_9GAMM</name>
<organism evidence="20 21">
    <name type="scientific">Buchnera aphidicola</name>
    <name type="common">Cinara strobi</name>
    <dbReference type="NCBI Taxonomy" id="1921549"/>
    <lineage>
        <taxon>Bacteria</taxon>
        <taxon>Pseudomonadati</taxon>
        <taxon>Pseudomonadota</taxon>
        <taxon>Gammaproteobacteria</taxon>
        <taxon>Enterobacterales</taxon>
        <taxon>Erwiniaceae</taxon>
        <taxon>Buchnera</taxon>
    </lineage>
</organism>
<evidence type="ECO:0000256" key="14">
    <source>
        <dbReference type="ARBA" id="ARBA00023288"/>
    </source>
</evidence>
<gene>
    <name evidence="20" type="primary">cyoA</name>
    <name evidence="20" type="ORF">BUCINSTRO3249_0302</name>
</gene>
<dbReference type="GO" id="GO:0016682">
    <property type="term" value="F:oxidoreductase activity, acting on diphenols and related substances as donors, oxygen as acceptor"/>
    <property type="evidence" value="ECO:0007669"/>
    <property type="project" value="InterPro"/>
</dbReference>
<dbReference type="PROSITE" id="PS50999">
    <property type="entry name" value="COX2_TM"/>
    <property type="match status" value="1"/>
</dbReference>
<evidence type="ECO:0000256" key="6">
    <source>
        <dbReference type="ARBA" id="ARBA00022660"/>
    </source>
</evidence>
<evidence type="ECO:0000256" key="17">
    <source>
        <dbReference type="SAM" id="Phobius"/>
    </source>
</evidence>
<dbReference type="InterPro" id="IPR034227">
    <property type="entry name" value="CuRO_UO_II"/>
</dbReference>
<dbReference type="Pfam" id="PF06481">
    <property type="entry name" value="COX_ARM"/>
    <property type="match status" value="1"/>
</dbReference>
<protein>
    <recommendedName>
        <fullName evidence="16">Ubiquinol oxidase subunit 2</fullName>
    </recommendedName>
</protein>
<evidence type="ECO:0000256" key="9">
    <source>
        <dbReference type="ARBA" id="ARBA00022982"/>
    </source>
</evidence>
<evidence type="ECO:0000256" key="1">
    <source>
        <dbReference type="ARBA" id="ARBA00004651"/>
    </source>
</evidence>
<dbReference type="InterPro" id="IPR011759">
    <property type="entry name" value="Cyt_c_oxidase_su2_TM_dom"/>
</dbReference>
<dbReference type="EMBL" id="LR025085">
    <property type="protein sequence ID" value="VAX76736.1"/>
    <property type="molecule type" value="Genomic_DNA"/>
</dbReference>
<evidence type="ECO:0000256" key="5">
    <source>
        <dbReference type="ARBA" id="ARBA00022475"/>
    </source>
</evidence>
<sequence length="293" mass="34647" precursor="true">MIKLFNKNNILKFLSISFILVISLFVMYFSNNIHMYSDGYILHRELKLALVVFKVMLLVVIPVISLVSFIAYYYRESNIFAAYKPDWTHSYFLETICWLVPIIIIIFLADLSWKNTHKLEPSKCLCINSQEPIIIDVVSLNWRWLFIYPQYKIATINEIYFPKNTSIYFRITSHSVMNSFFIPGLGTQIYTMAGMKTELNLFATRDGLYKGISSNYSGRGFSNMKFNVYVKNNLTEFHEWVNKVKSKNNFLIFKQQFLKLSCNNEKYHVQYFSYVDPLLFYKIISIFNKSHCM</sequence>
<keyword evidence="4 16" id="KW-0813">Transport</keyword>
<dbReference type="PANTHER" id="PTHR22888:SF18">
    <property type="entry name" value="CYTOCHROME BO(3) UBIQUINOL OXIDASE SUBUNIT 2"/>
    <property type="match status" value="1"/>
</dbReference>
<keyword evidence="6 16" id="KW-0679">Respiratory chain</keyword>
<dbReference type="InterPro" id="IPR002429">
    <property type="entry name" value="CcO_II-like_C"/>
</dbReference>
<keyword evidence="8" id="KW-0732">Signal</keyword>
<evidence type="ECO:0000256" key="3">
    <source>
        <dbReference type="ARBA" id="ARBA00011700"/>
    </source>
</evidence>
<dbReference type="Pfam" id="PF00116">
    <property type="entry name" value="COX2"/>
    <property type="match status" value="1"/>
</dbReference>
<dbReference type="SUPFAM" id="SSF81464">
    <property type="entry name" value="Cytochrome c oxidase subunit II-like, transmembrane region"/>
    <property type="match status" value="1"/>
</dbReference>
<feature type="domain" description="Cytochrome oxidase subunit II transmembrane region profile" evidence="19">
    <location>
        <begin position="27"/>
        <end position="123"/>
    </location>
</feature>
<evidence type="ECO:0000256" key="7">
    <source>
        <dbReference type="ARBA" id="ARBA00022692"/>
    </source>
</evidence>
<keyword evidence="7 17" id="KW-0812">Transmembrane</keyword>
<dbReference type="Gene3D" id="2.60.40.420">
    <property type="entry name" value="Cupredoxins - blue copper proteins"/>
    <property type="match status" value="1"/>
</dbReference>
<dbReference type="CDD" id="cd04212">
    <property type="entry name" value="CuRO_UO_II"/>
    <property type="match status" value="1"/>
</dbReference>
<dbReference type="RefSeq" id="WP_172575455.1">
    <property type="nucleotide sequence ID" value="NZ_LR025085.1"/>
</dbReference>
<keyword evidence="13" id="KW-0564">Palmitate</keyword>
<keyword evidence="12 16" id="KW-0472">Membrane</keyword>
<evidence type="ECO:0000256" key="16">
    <source>
        <dbReference type="PIRNR" id="PIRNR000292"/>
    </source>
</evidence>
<evidence type="ECO:0000259" key="18">
    <source>
        <dbReference type="PROSITE" id="PS50857"/>
    </source>
</evidence>
<evidence type="ECO:0000256" key="10">
    <source>
        <dbReference type="ARBA" id="ARBA00022989"/>
    </source>
</evidence>
<dbReference type="InterPro" id="IPR010514">
    <property type="entry name" value="COX_ARM"/>
</dbReference>
<evidence type="ECO:0000313" key="20">
    <source>
        <dbReference type="EMBL" id="VAX76736.1"/>
    </source>
</evidence>
<evidence type="ECO:0000256" key="4">
    <source>
        <dbReference type="ARBA" id="ARBA00022448"/>
    </source>
</evidence>
<reference evidence="21" key="1">
    <citation type="submission" date="2018-09" db="EMBL/GenBank/DDBJ databases">
        <authorList>
            <person name="Manzano-Marin A."/>
            <person name="Manzano-Marin A."/>
        </authorList>
    </citation>
    <scope>NUCLEOTIDE SEQUENCE [LARGE SCALE GENOMIC DNA]</scope>
    <source>
        <strain evidence="21">BuCistrobi</strain>
    </source>
</reference>
<comment type="subunit">
    <text evidence="3">Heterooctamer of two A chains, two B chains, two C chains and two D chains.</text>
</comment>
<dbReference type="NCBIfam" id="TIGR01433">
    <property type="entry name" value="CyoA"/>
    <property type="match status" value="1"/>
</dbReference>
<comment type="subcellular location">
    <subcellularLocation>
        <location evidence="1">Cell membrane</location>
        <topology evidence="1">Multi-pass membrane protein</topology>
    </subcellularLocation>
</comment>
<dbReference type="Gene3D" id="1.10.287.90">
    <property type="match status" value="1"/>
</dbReference>
<dbReference type="GO" id="GO:0005886">
    <property type="term" value="C:plasma membrane"/>
    <property type="evidence" value="ECO:0007669"/>
    <property type="project" value="UniProtKB-SubCell"/>
</dbReference>
<evidence type="ECO:0000256" key="15">
    <source>
        <dbReference type="ARBA" id="ARBA00025694"/>
    </source>
</evidence>
<dbReference type="InterPro" id="IPR045187">
    <property type="entry name" value="CcO_II"/>
</dbReference>
<feature type="domain" description="Cytochrome oxidase subunit II copper A binding" evidence="18">
    <location>
        <begin position="130"/>
        <end position="243"/>
    </location>
</feature>
<accession>A0A3B1E2S7</accession>
<evidence type="ECO:0000256" key="2">
    <source>
        <dbReference type="ARBA" id="ARBA00007866"/>
    </source>
</evidence>
<evidence type="ECO:0000256" key="8">
    <source>
        <dbReference type="ARBA" id="ARBA00022729"/>
    </source>
</evidence>
<keyword evidence="5 16" id="KW-1003">Cell membrane</keyword>
<dbReference type="GO" id="GO:0009486">
    <property type="term" value="F:cytochrome bo3 ubiquinol oxidase activity"/>
    <property type="evidence" value="ECO:0007669"/>
    <property type="project" value="InterPro"/>
</dbReference>
<evidence type="ECO:0000259" key="19">
    <source>
        <dbReference type="PROSITE" id="PS50999"/>
    </source>
</evidence>
<dbReference type="InterPro" id="IPR008972">
    <property type="entry name" value="Cupredoxin"/>
</dbReference>
<dbReference type="InterPro" id="IPR036257">
    <property type="entry name" value="Cyt_c_oxidase_su2_TM_sf"/>
</dbReference>
<keyword evidence="11 16" id="KW-0560">Oxidoreductase</keyword>
<keyword evidence="10 17" id="KW-1133">Transmembrane helix</keyword>
<evidence type="ECO:0000256" key="12">
    <source>
        <dbReference type="ARBA" id="ARBA00023136"/>
    </source>
</evidence>
<comment type="similarity">
    <text evidence="2 16">Belongs to the cytochrome c oxidase subunit 2 family.</text>
</comment>
<evidence type="ECO:0000313" key="21">
    <source>
        <dbReference type="Proteomes" id="UP000271849"/>
    </source>
</evidence>
<evidence type="ECO:0000256" key="13">
    <source>
        <dbReference type="ARBA" id="ARBA00023139"/>
    </source>
</evidence>
<feature type="transmembrane region" description="Helical" evidence="17">
    <location>
        <begin position="51"/>
        <end position="71"/>
    </location>
</feature>
<dbReference type="InterPro" id="IPR006333">
    <property type="entry name" value="Cyt_o_ubiquinol_oxidase_su2"/>
</dbReference>
<dbReference type="PIRSF" id="PIRSF000292">
    <property type="entry name" value="Ubi_od_II"/>
    <property type="match status" value="1"/>
</dbReference>
<dbReference type="GO" id="GO:0005507">
    <property type="term" value="F:copper ion binding"/>
    <property type="evidence" value="ECO:0007669"/>
    <property type="project" value="InterPro"/>
</dbReference>
<dbReference type="GO" id="GO:0004129">
    <property type="term" value="F:cytochrome-c oxidase activity"/>
    <property type="evidence" value="ECO:0007669"/>
    <property type="project" value="UniProtKB-UniRule"/>
</dbReference>
<evidence type="ECO:0000256" key="11">
    <source>
        <dbReference type="ARBA" id="ARBA00023002"/>
    </source>
</evidence>
<dbReference type="AlphaFoldDB" id="A0A3B1E2S7"/>
<dbReference type="PROSITE" id="PS50857">
    <property type="entry name" value="COX2_CUA"/>
    <property type="match status" value="1"/>
</dbReference>
<dbReference type="Proteomes" id="UP000271849">
    <property type="component" value="Chromosome"/>
</dbReference>
<dbReference type="PANTHER" id="PTHR22888">
    <property type="entry name" value="CYTOCHROME C OXIDASE, SUBUNIT II"/>
    <property type="match status" value="1"/>
</dbReference>